<feature type="transmembrane region" description="Helical" evidence="11">
    <location>
        <begin position="12"/>
        <end position="31"/>
    </location>
</feature>
<dbReference type="OrthoDB" id="5951059at2759"/>
<protein>
    <recommendedName>
        <fullName evidence="12">G-protein coupled receptors family 1 profile domain-containing protein</fullName>
    </recommendedName>
</protein>
<keyword evidence="3 10" id="KW-0812">Transmembrane</keyword>
<accession>T1EHA8</accession>
<evidence type="ECO:0000256" key="4">
    <source>
        <dbReference type="ARBA" id="ARBA00022989"/>
    </source>
</evidence>
<keyword evidence="8 10" id="KW-0675">Receptor</keyword>
<keyword evidence="7" id="KW-1015">Disulfide bond</keyword>
<feature type="domain" description="G-protein coupled receptors family 1 profile" evidence="12">
    <location>
        <begin position="1"/>
        <end position="118"/>
    </location>
</feature>
<organism evidence="14 15">
    <name type="scientific">Helobdella robusta</name>
    <name type="common">Californian leech</name>
    <dbReference type="NCBI Taxonomy" id="6412"/>
    <lineage>
        <taxon>Eukaryota</taxon>
        <taxon>Metazoa</taxon>
        <taxon>Spiralia</taxon>
        <taxon>Lophotrochozoa</taxon>
        <taxon>Annelida</taxon>
        <taxon>Clitellata</taxon>
        <taxon>Hirudinea</taxon>
        <taxon>Rhynchobdellida</taxon>
        <taxon>Glossiphoniidae</taxon>
        <taxon>Helobdella</taxon>
    </lineage>
</organism>
<dbReference type="GO" id="GO:0043410">
    <property type="term" value="P:positive regulation of MAPK cascade"/>
    <property type="evidence" value="ECO:0000318"/>
    <property type="project" value="GO_Central"/>
</dbReference>
<dbReference type="Gene3D" id="1.20.1070.10">
    <property type="entry name" value="Rhodopsin 7-helix transmembrane proteins"/>
    <property type="match status" value="1"/>
</dbReference>
<comment type="similarity">
    <text evidence="10">Belongs to the G-protein coupled receptor 1 family.</text>
</comment>
<evidence type="ECO:0000256" key="11">
    <source>
        <dbReference type="SAM" id="Phobius"/>
    </source>
</evidence>
<dbReference type="Proteomes" id="UP000015101">
    <property type="component" value="Unassembled WGS sequence"/>
</dbReference>
<dbReference type="PROSITE" id="PS50262">
    <property type="entry name" value="G_PROTEIN_RECEP_F1_2"/>
    <property type="match status" value="1"/>
</dbReference>
<evidence type="ECO:0000256" key="7">
    <source>
        <dbReference type="ARBA" id="ARBA00023157"/>
    </source>
</evidence>
<name>T1EHA8_HELRO</name>
<dbReference type="EnsemblMetazoa" id="HelroT126731">
    <property type="protein sequence ID" value="HelroP126731"/>
    <property type="gene ID" value="HelroG126731"/>
</dbReference>
<evidence type="ECO:0000256" key="8">
    <source>
        <dbReference type="ARBA" id="ARBA00023170"/>
    </source>
</evidence>
<feature type="transmembrane region" description="Helical" evidence="11">
    <location>
        <begin position="92"/>
        <end position="112"/>
    </location>
</feature>
<evidence type="ECO:0000313" key="15">
    <source>
        <dbReference type="Proteomes" id="UP000015101"/>
    </source>
</evidence>
<keyword evidence="5 10" id="KW-0297">G-protein coupled receptor</keyword>
<proteinExistence type="inferred from homology"/>
<dbReference type="GO" id="GO:0004930">
    <property type="term" value="F:G protein-coupled receptor activity"/>
    <property type="evidence" value="ECO:0000318"/>
    <property type="project" value="GO_Central"/>
</dbReference>
<evidence type="ECO:0000256" key="3">
    <source>
        <dbReference type="ARBA" id="ARBA00022692"/>
    </source>
</evidence>
<dbReference type="SUPFAM" id="SSF81321">
    <property type="entry name" value="Family A G protein-coupled receptor-like"/>
    <property type="match status" value="1"/>
</dbReference>
<dbReference type="EMBL" id="AMQM01005722">
    <property type="status" value="NOT_ANNOTATED_CDS"/>
    <property type="molecule type" value="Genomic_DNA"/>
</dbReference>
<dbReference type="GO" id="GO:0071880">
    <property type="term" value="P:adenylate cyclase-activating adrenergic receptor signaling pathway"/>
    <property type="evidence" value="ECO:0000318"/>
    <property type="project" value="GO_Central"/>
</dbReference>
<keyword evidence="6 11" id="KW-0472">Membrane</keyword>
<evidence type="ECO:0000313" key="14">
    <source>
        <dbReference type="EnsemblMetazoa" id="HelroP126731"/>
    </source>
</evidence>
<feature type="transmembrane region" description="Helical" evidence="11">
    <location>
        <begin position="52"/>
        <end position="72"/>
    </location>
</feature>
<dbReference type="PANTHER" id="PTHR24248:SF199">
    <property type="entry name" value="IP13425P-RELATED"/>
    <property type="match status" value="1"/>
</dbReference>
<comment type="subcellular location">
    <subcellularLocation>
        <location evidence="1">Cell membrane</location>
        <topology evidence="1">Multi-pass membrane protein</topology>
    </subcellularLocation>
</comment>
<reference evidence="13 15" key="2">
    <citation type="journal article" date="2013" name="Nature">
        <title>Insights into bilaterian evolution from three spiralian genomes.</title>
        <authorList>
            <person name="Simakov O."/>
            <person name="Marletaz F."/>
            <person name="Cho S.J."/>
            <person name="Edsinger-Gonzales E."/>
            <person name="Havlak P."/>
            <person name="Hellsten U."/>
            <person name="Kuo D.H."/>
            <person name="Larsson T."/>
            <person name="Lv J."/>
            <person name="Arendt D."/>
            <person name="Savage R."/>
            <person name="Osoegawa K."/>
            <person name="de Jong P."/>
            <person name="Grimwood J."/>
            <person name="Chapman J.A."/>
            <person name="Shapiro H."/>
            <person name="Aerts A."/>
            <person name="Otillar R.P."/>
            <person name="Terry A.Y."/>
            <person name="Boore J.L."/>
            <person name="Grigoriev I.V."/>
            <person name="Lindberg D.R."/>
            <person name="Seaver E.C."/>
            <person name="Weisblat D.A."/>
            <person name="Putnam N.H."/>
            <person name="Rokhsar D.S."/>
        </authorList>
    </citation>
    <scope>NUCLEOTIDE SEQUENCE</scope>
</reference>
<dbReference type="Pfam" id="PF00001">
    <property type="entry name" value="7tm_1"/>
    <property type="match status" value="1"/>
</dbReference>
<evidence type="ECO:0000256" key="5">
    <source>
        <dbReference type="ARBA" id="ARBA00023040"/>
    </source>
</evidence>
<reference evidence="14" key="3">
    <citation type="submission" date="2015-06" db="UniProtKB">
        <authorList>
            <consortium name="EnsemblMetazoa"/>
        </authorList>
    </citation>
    <scope>IDENTIFICATION</scope>
</reference>
<dbReference type="OMA" id="GHCELSQ"/>
<dbReference type="InterPro" id="IPR017452">
    <property type="entry name" value="GPCR_Rhodpsn_7TM"/>
</dbReference>
<dbReference type="GO" id="GO:0005886">
    <property type="term" value="C:plasma membrane"/>
    <property type="evidence" value="ECO:0000318"/>
    <property type="project" value="GO_Central"/>
</dbReference>
<dbReference type="STRING" id="6412.T1EHA8"/>
<dbReference type="GO" id="GO:0004993">
    <property type="term" value="F:G protein-coupled serotonin receptor activity"/>
    <property type="evidence" value="ECO:0007669"/>
    <property type="project" value="UniProtKB-ARBA"/>
</dbReference>
<keyword evidence="4 11" id="KW-1133">Transmembrane helix</keyword>
<gene>
    <name evidence="14" type="primary">20195958</name>
    <name evidence="13" type="ORF">HELRODRAFT_126731</name>
</gene>
<evidence type="ECO:0000256" key="9">
    <source>
        <dbReference type="ARBA" id="ARBA00023224"/>
    </source>
</evidence>
<evidence type="ECO:0000256" key="6">
    <source>
        <dbReference type="ARBA" id="ARBA00023136"/>
    </source>
</evidence>
<dbReference type="InParanoid" id="T1EHA8"/>
<dbReference type="PANTHER" id="PTHR24248">
    <property type="entry name" value="ADRENERGIC RECEPTOR-RELATED G-PROTEIN COUPLED RECEPTOR"/>
    <property type="match status" value="1"/>
</dbReference>
<dbReference type="FunFam" id="1.20.1070.10:FF:000920">
    <property type="entry name" value="Uncharacterized protein"/>
    <property type="match status" value="1"/>
</dbReference>
<evidence type="ECO:0000313" key="13">
    <source>
        <dbReference type="EMBL" id="ESN99781.1"/>
    </source>
</evidence>
<dbReference type="PROSITE" id="PS00237">
    <property type="entry name" value="G_PROTEIN_RECEP_F1_1"/>
    <property type="match status" value="1"/>
</dbReference>
<dbReference type="PRINTS" id="PR00237">
    <property type="entry name" value="GPCRRHODOPSN"/>
</dbReference>
<dbReference type="CTD" id="20195958"/>
<dbReference type="GeneID" id="20195958"/>
<dbReference type="RefSeq" id="XP_009022137.1">
    <property type="nucleotide sequence ID" value="XM_009023889.1"/>
</dbReference>
<sequence>WSLSKAMCDVWTSSDVLLCTASILNLCAISIDRYLTITRPFEYAAKRTPSRMILMIMSVWVTSALISIPPLFGWRADPPPGHCELSQDVAYQFYATVGAFYLPLFVMVTVYYKIYIVS</sequence>
<evidence type="ECO:0000256" key="1">
    <source>
        <dbReference type="ARBA" id="ARBA00004651"/>
    </source>
</evidence>
<dbReference type="InterPro" id="IPR000276">
    <property type="entry name" value="GPCR_Rhodpsn"/>
</dbReference>
<dbReference type="HOGENOM" id="CLU_009579_31_4_1"/>
<keyword evidence="9 10" id="KW-0807">Transducer</keyword>
<evidence type="ECO:0000259" key="12">
    <source>
        <dbReference type="PROSITE" id="PS50262"/>
    </source>
</evidence>
<keyword evidence="15" id="KW-1185">Reference proteome</keyword>
<reference evidence="15" key="1">
    <citation type="submission" date="2012-12" db="EMBL/GenBank/DDBJ databases">
        <authorList>
            <person name="Hellsten U."/>
            <person name="Grimwood J."/>
            <person name="Chapman J.A."/>
            <person name="Shapiro H."/>
            <person name="Aerts A."/>
            <person name="Otillar R.P."/>
            <person name="Terry A.Y."/>
            <person name="Boore J.L."/>
            <person name="Simakov O."/>
            <person name="Marletaz F."/>
            <person name="Cho S.-J."/>
            <person name="Edsinger-Gonzales E."/>
            <person name="Havlak P."/>
            <person name="Kuo D.-H."/>
            <person name="Larsson T."/>
            <person name="Lv J."/>
            <person name="Arendt D."/>
            <person name="Savage R."/>
            <person name="Osoegawa K."/>
            <person name="de Jong P."/>
            <person name="Lindberg D.R."/>
            <person name="Seaver E.C."/>
            <person name="Weisblat D.A."/>
            <person name="Putnam N.H."/>
            <person name="Grigoriev I.V."/>
            <person name="Rokhsar D.S."/>
        </authorList>
    </citation>
    <scope>NUCLEOTIDE SEQUENCE</scope>
</reference>
<dbReference type="AlphaFoldDB" id="T1EHA8"/>
<evidence type="ECO:0000256" key="2">
    <source>
        <dbReference type="ARBA" id="ARBA00022475"/>
    </source>
</evidence>
<dbReference type="KEGG" id="hro:HELRODRAFT_126731"/>
<dbReference type="EMBL" id="KB097070">
    <property type="protein sequence ID" value="ESN99781.1"/>
    <property type="molecule type" value="Genomic_DNA"/>
</dbReference>
<evidence type="ECO:0000256" key="10">
    <source>
        <dbReference type="RuleBase" id="RU000688"/>
    </source>
</evidence>
<dbReference type="eggNOG" id="KOG3656">
    <property type="taxonomic scope" value="Eukaryota"/>
</dbReference>
<keyword evidence="2" id="KW-1003">Cell membrane</keyword>